<evidence type="ECO:0000313" key="2">
    <source>
        <dbReference type="EMBL" id="GAE29244.1"/>
    </source>
</evidence>
<evidence type="ECO:0000313" key="3">
    <source>
        <dbReference type="Proteomes" id="UP000018895"/>
    </source>
</evidence>
<feature type="coiled-coil region" evidence="1">
    <location>
        <begin position="50"/>
        <end position="81"/>
    </location>
</feature>
<name>W4QCY7_9BACI</name>
<keyword evidence="3" id="KW-1185">Reference proteome</keyword>
<keyword evidence="1" id="KW-0175">Coiled coil</keyword>
<dbReference type="RefSeq" id="WP_052015499.1">
    <property type="nucleotide sequence ID" value="NZ_BAUU01000003.1"/>
</dbReference>
<organism evidence="2 3">
    <name type="scientific">Halalkalibacter hemicellulosilyticusJCM 9152</name>
    <dbReference type="NCBI Taxonomy" id="1236971"/>
    <lineage>
        <taxon>Bacteria</taxon>
        <taxon>Bacillati</taxon>
        <taxon>Bacillota</taxon>
        <taxon>Bacilli</taxon>
        <taxon>Bacillales</taxon>
        <taxon>Bacillaceae</taxon>
        <taxon>Halalkalibacter</taxon>
    </lineage>
</organism>
<proteinExistence type="predicted"/>
<reference evidence="2" key="1">
    <citation type="journal article" date="2014" name="Genome Announc.">
        <title>Draft Genome Sequences of Three Alkaliphilic Bacillus Strains, Bacillus wakoensis JCM 9140T, Bacillus akibai JCM 9157T, and Bacillus hemicellulosilyticus JCM 9152T.</title>
        <authorList>
            <person name="Yuki M."/>
            <person name="Oshima K."/>
            <person name="Suda W."/>
            <person name="Oshida Y."/>
            <person name="Kitamura K."/>
            <person name="Iida T."/>
            <person name="Hattori M."/>
            <person name="Ohkuma M."/>
        </authorList>
    </citation>
    <scope>NUCLEOTIDE SEQUENCE [LARGE SCALE GENOMIC DNA]</scope>
    <source>
        <strain evidence="2">JCM 9152</strain>
    </source>
</reference>
<dbReference type="AlphaFoldDB" id="W4QCY7"/>
<dbReference type="EMBL" id="BAUU01000003">
    <property type="protein sequence ID" value="GAE29244.1"/>
    <property type="molecule type" value="Genomic_DNA"/>
</dbReference>
<protein>
    <submittedName>
        <fullName evidence="2">Uncharacterized protein</fullName>
    </submittedName>
</protein>
<gene>
    <name evidence="2" type="ORF">JCM9152_591</name>
</gene>
<sequence>MSKIIKSTHSYTNQSSKKTISILKKFQRDDEISHSQEMDTNLENEQGYPAEDERSTINHLEKEIERQKAEAEAIIHQHTKKLTIFDNRLKSS</sequence>
<dbReference type="Proteomes" id="UP000018895">
    <property type="component" value="Unassembled WGS sequence"/>
</dbReference>
<accession>W4QCY7</accession>
<evidence type="ECO:0000256" key="1">
    <source>
        <dbReference type="SAM" id="Coils"/>
    </source>
</evidence>
<comment type="caution">
    <text evidence="2">The sequence shown here is derived from an EMBL/GenBank/DDBJ whole genome shotgun (WGS) entry which is preliminary data.</text>
</comment>
<dbReference type="STRING" id="1236971.JCM9152_591"/>